<gene>
    <name evidence="1" type="ORF">NDES1114_LOCUS17496</name>
</gene>
<reference evidence="1" key="1">
    <citation type="submission" date="2021-01" db="EMBL/GenBank/DDBJ databases">
        <authorList>
            <person name="Corre E."/>
            <person name="Pelletier E."/>
            <person name="Niang G."/>
            <person name="Scheremetjew M."/>
            <person name="Finn R."/>
            <person name="Kale V."/>
            <person name="Holt S."/>
            <person name="Cochrane G."/>
            <person name="Meng A."/>
            <person name="Brown T."/>
            <person name="Cohen L."/>
        </authorList>
    </citation>
    <scope>NUCLEOTIDE SEQUENCE</scope>
    <source>
        <strain evidence="1">CCAP 1951/1</strain>
    </source>
</reference>
<proteinExistence type="predicted"/>
<accession>A0A7S1M6I1</accession>
<protein>
    <submittedName>
        <fullName evidence="1">Uncharacterized protein</fullName>
    </submittedName>
</protein>
<evidence type="ECO:0000313" key="1">
    <source>
        <dbReference type="EMBL" id="CAD9121291.1"/>
    </source>
</evidence>
<dbReference type="EMBL" id="HBGF01026451">
    <property type="protein sequence ID" value="CAD9121291.1"/>
    <property type="molecule type" value="Transcribed_RNA"/>
</dbReference>
<sequence>MDDFDFDVAADTGERAAYEQGAAEARAMADDPEGPVQESCAEEAMLAREIARDRAEVAGALLALLDACESSGADVGLLRSTTDALVAEMSELVIDRDAPDGTMARVEDDPVRLHCRRSALKIEALARRAPQIASLLQTPAFRLVSGNTAVSPVPAGKVSLEW</sequence>
<organism evidence="1">
    <name type="scientific">Neobodo designis</name>
    <name type="common">Flagellated protozoan</name>
    <name type="synonym">Bodo designis</name>
    <dbReference type="NCBI Taxonomy" id="312471"/>
    <lineage>
        <taxon>Eukaryota</taxon>
        <taxon>Discoba</taxon>
        <taxon>Euglenozoa</taxon>
        <taxon>Kinetoplastea</taxon>
        <taxon>Metakinetoplastina</taxon>
        <taxon>Neobodonida</taxon>
        <taxon>Neobodo</taxon>
    </lineage>
</organism>
<dbReference type="AlphaFoldDB" id="A0A7S1M6I1"/>
<name>A0A7S1M6I1_NEODS</name>